<dbReference type="InterPro" id="IPR007714">
    <property type="entry name" value="CFA20_dom"/>
</dbReference>
<protein>
    <recommendedName>
        <fullName evidence="1">CFA20 domain-containing protein</fullName>
    </recommendedName>
</protein>
<dbReference type="InterPro" id="IPR040441">
    <property type="entry name" value="CFA20/CFAP20DC"/>
</dbReference>
<dbReference type="EMBL" id="FN653141">
    <property type="protein sequence ID" value="CBY12823.1"/>
    <property type="molecule type" value="Genomic_DNA"/>
</dbReference>
<reference evidence="2" key="1">
    <citation type="journal article" date="2010" name="Science">
        <title>Plasticity of animal genome architecture unmasked by rapid evolution of a pelagic tunicate.</title>
        <authorList>
            <person name="Denoeud F."/>
            <person name="Henriet S."/>
            <person name="Mungpakdee S."/>
            <person name="Aury J.M."/>
            <person name="Da Silva C."/>
            <person name="Brinkmann H."/>
            <person name="Mikhaleva J."/>
            <person name="Olsen L.C."/>
            <person name="Jubin C."/>
            <person name="Canestro C."/>
            <person name="Bouquet J.M."/>
            <person name="Danks G."/>
            <person name="Poulain J."/>
            <person name="Campsteijn C."/>
            <person name="Adamski M."/>
            <person name="Cross I."/>
            <person name="Yadetie F."/>
            <person name="Muffato M."/>
            <person name="Louis A."/>
            <person name="Butcher S."/>
            <person name="Tsagkogeorga G."/>
            <person name="Konrad A."/>
            <person name="Singh S."/>
            <person name="Jensen M.F."/>
            <person name="Cong E.H."/>
            <person name="Eikeseth-Otteraa H."/>
            <person name="Noel B."/>
            <person name="Anthouard V."/>
            <person name="Porcel B.M."/>
            <person name="Kachouri-Lafond R."/>
            <person name="Nishino A."/>
            <person name="Ugolini M."/>
            <person name="Chourrout P."/>
            <person name="Nishida H."/>
            <person name="Aasland R."/>
            <person name="Huzurbazar S."/>
            <person name="Westhof E."/>
            <person name="Delsuc F."/>
            <person name="Lehrach H."/>
            <person name="Reinhardt R."/>
            <person name="Weissenbach J."/>
            <person name="Roy S.W."/>
            <person name="Artiguenave F."/>
            <person name="Postlethwait J.H."/>
            <person name="Manak J.R."/>
            <person name="Thompson E.M."/>
            <person name="Jaillon O."/>
            <person name="Du Pasquier L."/>
            <person name="Boudinot P."/>
            <person name="Liberles D.A."/>
            <person name="Volff J.N."/>
            <person name="Philippe H."/>
            <person name="Lenhard B."/>
            <person name="Roest Crollius H."/>
            <person name="Wincker P."/>
            <person name="Chourrout D."/>
        </authorList>
    </citation>
    <scope>NUCLEOTIDE SEQUENCE [LARGE SCALE GENOMIC DNA]</scope>
</reference>
<dbReference type="OrthoDB" id="7486196at2759"/>
<evidence type="ECO:0000313" key="3">
    <source>
        <dbReference type="Proteomes" id="UP000001307"/>
    </source>
</evidence>
<evidence type="ECO:0000313" key="2">
    <source>
        <dbReference type="EMBL" id="CBY12823.1"/>
    </source>
</evidence>
<dbReference type="Proteomes" id="UP000001307">
    <property type="component" value="Unassembled WGS sequence"/>
</dbReference>
<organism evidence="2">
    <name type="scientific">Oikopleura dioica</name>
    <name type="common">Tunicate</name>
    <dbReference type="NCBI Taxonomy" id="34765"/>
    <lineage>
        <taxon>Eukaryota</taxon>
        <taxon>Metazoa</taxon>
        <taxon>Chordata</taxon>
        <taxon>Tunicata</taxon>
        <taxon>Appendicularia</taxon>
        <taxon>Copelata</taxon>
        <taxon>Oikopleuridae</taxon>
        <taxon>Oikopleura</taxon>
    </lineage>
</organism>
<name>E4XSW1_OIKDI</name>
<evidence type="ECO:0000259" key="1">
    <source>
        <dbReference type="Pfam" id="PF05018"/>
    </source>
</evidence>
<dbReference type="PANTHER" id="PTHR12458">
    <property type="entry name" value="ORF PROTEIN"/>
    <property type="match status" value="1"/>
</dbReference>
<sequence>MFKNTFQTGFLSVLYSLGSKPLQLWDINVDQGHVKRVSDSDISSSVIEIDSEKLAETHISCPMNASDSLGITLPYIILVVKNMKKYFSFEIQIQDDKNITRRFRSSNYQSTTRIKPFICTMPLRMDDGWNQICINLKDFCKRAYGTDYKRTDRITVHSTCRLRRIYFSDRLYSEDELPAEFKLYLPVQQSTETEEA</sequence>
<dbReference type="Pfam" id="PF05018">
    <property type="entry name" value="CFA20_dom"/>
    <property type="match status" value="1"/>
</dbReference>
<keyword evidence="3" id="KW-1185">Reference proteome</keyword>
<gene>
    <name evidence="2" type="ORF">GSOID_T00002883001</name>
</gene>
<accession>E4XSW1</accession>
<feature type="domain" description="CFA20" evidence="1">
    <location>
        <begin position="1"/>
        <end position="184"/>
    </location>
</feature>
<dbReference type="InParanoid" id="E4XSW1"/>
<dbReference type="AlphaFoldDB" id="E4XSW1"/>
<proteinExistence type="predicted"/>